<dbReference type="GeneID" id="116210873"/>
<dbReference type="NCBIfam" id="TIGR00756">
    <property type="entry name" value="PPR"/>
    <property type="match status" value="8"/>
</dbReference>
<keyword evidence="4" id="KW-1185">Reference proteome</keyword>
<reference evidence="5" key="2">
    <citation type="submission" date="2025-08" db="UniProtKB">
        <authorList>
            <consortium name="RefSeq"/>
        </authorList>
    </citation>
    <scope>IDENTIFICATION</scope>
    <source>
        <tissue evidence="5">Leaf</tissue>
    </source>
</reference>
<reference evidence="4" key="1">
    <citation type="journal article" date="2020" name="Plant Biotechnol. J.">
        <title>The pomegranate (Punica granatum L.) draft genome dissects genetic divergence between soft- and hard-seeded cultivars.</title>
        <authorList>
            <person name="Luo X."/>
            <person name="Li H."/>
            <person name="Wu Z."/>
            <person name="Yao W."/>
            <person name="Zhao P."/>
            <person name="Cao D."/>
            <person name="Yu H."/>
            <person name="Li K."/>
            <person name="Poudel K."/>
            <person name="Zhao D."/>
            <person name="Zhang F."/>
            <person name="Xia X."/>
            <person name="Chen L."/>
            <person name="Wang Q."/>
            <person name="Jing D."/>
            <person name="Cao S."/>
        </authorList>
    </citation>
    <scope>NUCLEOTIDE SEQUENCE [LARGE SCALE GENOMIC DNA]</scope>
    <source>
        <strain evidence="4">cv. Tunisia</strain>
    </source>
</reference>
<dbReference type="PANTHER" id="PTHR47926:SF545">
    <property type="entry name" value="PENTACOTRIPEPTIDE-REPEAT REGION OF PRORP DOMAIN-CONTAINING PROTEIN"/>
    <property type="match status" value="1"/>
</dbReference>
<dbReference type="GO" id="GO:0009451">
    <property type="term" value="P:RNA modification"/>
    <property type="evidence" value="ECO:0007669"/>
    <property type="project" value="InterPro"/>
</dbReference>
<dbReference type="Pfam" id="PF01535">
    <property type="entry name" value="PPR"/>
    <property type="match status" value="7"/>
</dbReference>
<feature type="repeat" description="PPR" evidence="3">
    <location>
        <begin position="67"/>
        <end position="101"/>
    </location>
</feature>
<dbReference type="InterPro" id="IPR046960">
    <property type="entry name" value="PPR_At4g14850-like_plant"/>
</dbReference>
<dbReference type="Pfam" id="PF20431">
    <property type="entry name" value="E_motif"/>
    <property type="match status" value="1"/>
</dbReference>
<protein>
    <submittedName>
        <fullName evidence="5">Pentatricopeptide repeat-containing protein At4g22760</fullName>
    </submittedName>
</protein>
<dbReference type="PANTHER" id="PTHR47926">
    <property type="entry name" value="PENTATRICOPEPTIDE REPEAT-CONTAINING PROTEIN"/>
    <property type="match status" value="1"/>
</dbReference>
<dbReference type="Gene3D" id="1.25.40.10">
    <property type="entry name" value="Tetratricopeptide repeat domain"/>
    <property type="match status" value="5"/>
</dbReference>
<evidence type="ECO:0000256" key="2">
    <source>
        <dbReference type="ARBA" id="ARBA00061659"/>
    </source>
</evidence>
<dbReference type="InterPro" id="IPR046848">
    <property type="entry name" value="E_motif"/>
</dbReference>
<evidence type="ECO:0000313" key="4">
    <source>
        <dbReference type="Proteomes" id="UP000515151"/>
    </source>
</evidence>
<dbReference type="GO" id="GO:0003723">
    <property type="term" value="F:RNA binding"/>
    <property type="evidence" value="ECO:0007669"/>
    <property type="project" value="InterPro"/>
</dbReference>
<dbReference type="FunFam" id="1.25.40.10:FF:001214">
    <property type="entry name" value="Pentatricopeptide repeat-containing protein At2g20540"/>
    <property type="match status" value="1"/>
</dbReference>
<evidence type="ECO:0000256" key="1">
    <source>
        <dbReference type="ARBA" id="ARBA00022737"/>
    </source>
</evidence>
<dbReference type="OrthoDB" id="185373at2759"/>
<feature type="repeat" description="PPR" evidence="3">
    <location>
        <begin position="395"/>
        <end position="429"/>
    </location>
</feature>
<feature type="repeat" description="PPR" evidence="3">
    <location>
        <begin position="199"/>
        <end position="233"/>
    </location>
</feature>
<feature type="repeat" description="PPR" evidence="3">
    <location>
        <begin position="168"/>
        <end position="198"/>
    </location>
</feature>
<feature type="repeat" description="PPR" evidence="3">
    <location>
        <begin position="430"/>
        <end position="464"/>
    </location>
</feature>
<dbReference type="Pfam" id="PF13041">
    <property type="entry name" value="PPR_2"/>
    <property type="match status" value="2"/>
</dbReference>
<accession>A0A6P8E6Z5</accession>
<name>A0A6P8E6Z5_PUNGR</name>
<dbReference type="AlphaFoldDB" id="A0A6P8E6Z5"/>
<dbReference type="InterPro" id="IPR011990">
    <property type="entry name" value="TPR-like_helical_dom_sf"/>
</dbReference>
<dbReference type="RefSeq" id="XP_031400848.1">
    <property type="nucleotide sequence ID" value="XM_031544988.1"/>
</dbReference>
<keyword evidence="1" id="KW-0677">Repeat</keyword>
<evidence type="ECO:0000256" key="3">
    <source>
        <dbReference type="PROSITE-ProRule" id="PRU00708"/>
    </source>
</evidence>
<evidence type="ECO:0000313" key="5">
    <source>
        <dbReference type="RefSeq" id="XP_031400848.1"/>
    </source>
</evidence>
<organism evidence="4 5">
    <name type="scientific">Punica granatum</name>
    <name type="common">Pomegranate</name>
    <dbReference type="NCBI Taxonomy" id="22663"/>
    <lineage>
        <taxon>Eukaryota</taxon>
        <taxon>Viridiplantae</taxon>
        <taxon>Streptophyta</taxon>
        <taxon>Embryophyta</taxon>
        <taxon>Tracheophyta</taxon>
        <taxon>Spermatophyta</taxon>
        <taxon>Magnoliopsida</taxon>
        <taxon>eudicotyledons</taxon>
        <taxon>Gunneridae</taxon>
        <taxon>Pentapetalae</taxon>
        <taxon>rosids</taxon>
        <taxon>malvids</taxon>
        <taxon>Myrtales</taxon>
        <taxon>Lythraceae</taxon>
        <taxon>Punica</taxon>
    </lineage>
</organism>
<dbReference type="InterPro" id="IPR002885">
    <property type="entry name" value="PPR_rpt"/>
</dbReference>
<gene>
    <name evidence="5" type="primary">LOC116210873</name>
</gene>
<dbReference type="Proteomes" id="UP000515151">
    <property type="component" value="Chromosome 1"/>
</dbReference>
<dbReference type="SUPFAM" id="SSF48452">
    <property type="entry name" value="TPR-like"/>
    <property type="match status" value="2"/>
</dbReference>
<feature type="repeat" description="PPR" evidence="3">
    <location>
        <begin position="329"/>
        <end position="363"/>
    </location>
</feature>
<sequence length="591" mass="65819">MVSKLKFLLNQRITPKQALQIHACIIVNSVTHLEPLLVRQVLLSVSNYSASIIRYVELILHHMQAPDAFSWGFTVRFLSQNGRFSEACSLYSEMQRLGLCPSSFAVSSALRACARKVDKVGGSLIHAQAHKLGFCGCVYVQTALLDLYSRVGDMETAQRIFDEMPERNVVSWNSALSGYVKTGNVKMARKIFDEIPEKDVVSWNSMISGYARVRNMEQAALLFQQMPERDSASWNAMLSGYIDYGNIESARRLFDAMPQQSSVSWITMIAGYSKCGDVDSARILFDQIAVKDLLIYNAMIACYAQNSRAQEALQLFNDMIQPDVDILPDEITFSSIISACSQLGDLTSGFWIESCMRKLGIRMDDHLITALIDLYAKCGSIDKAYELFNDSRKKDVVSYSAMILGLGMNGRAVDAIRLFKEMVEAGINPNLHTFSGLLAAYSHAGLVEEGYRCFKSMRDYGLVASVDHYGIMVDLLGRAGLIKEAYNLIASMPTQPHSGVWGALLLACRMHNNVEIGEIAGMHCFELEPDRAGYYSLLANIYASAGLWTNVKKIRNIMQEKGFTKVPGCSWVESGSTDLTSQYVKDQELKV</sequence>
<comment type="similarity">
    <text evidence="2">Belongs to the PPR family. PCMP-E subfamily.</text>
</comment>
<dbReference type="FunFam" id="1.25.40.10:FF:000090">
    <property type="entry name" value="Pentatricopeptide repeat-containing protein, chloroplastic"/>
    <property type="match status" value="1"/>
</dbReference>
<dbReference type="PROSITE" id="PS51375">
    <property type="entry name" value="PPR"/>
    <property type="match status" value="7"/>
</dbReference>
<proteinExistence type="inferred from homology"/>
<feature type="repeat" description="PPR" evidence="3">
    <location>
        <begin position="292"/>
        <end position="326"/>
    </location>
</feature>